<keyword evidence="12" id="KW-1003">Cell membrane</keyword>
<keyword evidence="5 12" id="KW-0375">Hydrogen ion transport</keyword>
<evidence type="ECO:0000256" key="4">
    <source>
        <dbReference type="ARBA" id="ARBA00022692"/>
    </source>
</evidence>
<evidence type="ECO:0000256" key="5">
    <source>
        <dbReference type="ARBA" id="ARBA00022781"/>
    </source>
</evidence>
<dbReference type="PANTHER" id="PTHR33445">
    <property type="entry name" value="ATP SYNTHASE SUBUNIT B', CHLOROPLASTIC"/>
    <property type="match status" value="1"/>
</dbReference>
<comment type="function">
    <text evidence="12">Component of the F(0) channel, it forms part of the peripheral stalk, linking F(1) to F(0).</text>
</comment>
<evidence type="ECO:0000256" key="7">
    <source>
        <dbReference type="ARBA" id="ARBA00023065"/>
    </source>
</evidence>
<keyword evidence="2 12" id="KW-0813">Transport</keyword>
<keyword evidence="8 12" id="KW-0472">Membrane</keyword>
<dbReference type="GO" id="GO:0012505">
    <property type="term" value="C:endomembrane system"/>
    <property type="evidence" value="ECO:0007669"/>
    <property type="project" value="UniProtKB-SubCell"/>
</dbReference>
<dbReference type="HAMAP" id="MF_01398">
    <property type="entry name" value="ATP_synth_b_bprime"/>
    <property type="match status" value="1"/>
</dbReference>
<comment type="subunit">
    <text evidence="12">F-type ATPases have 2 components, F(1) - the catalytic core - and F(0) - the membrane proton channel. F(1) has five subunits: alpha(3), beta(3), gamma(1), delta(1), epsilon(1). F(0) has three main subunits: a(1), b(2) and c(10-14). The alpha and beta chains form an alternating ring which encloses part of the gamma chain. F(1) is attached to F(0) by a central stalk formed by the gamma and epsilon chains, while a peripheral stalk is formed by the delta and b chains.</text>
</comment>
<keyword evidence="9 12" id="KW-0066">ATP synthesis</keyword>
<proteinExistence type="inferred from homology"/>
<evidence type="ECO:0000256" key="2">
    <source>
        <dbReference type="ARBA" id="ARBA00022448"/>
    </source>
</evidence>
<dbReference type="RefSeq" id="WP_184191796.1">
    <property type="nucleotide sequence ID" value="NZ_JACHGW010000001.1"/>
</dbReference>
<sequence>MANILSDLNIDPRLILVNIAGFGALYAIAKKLVFDPIGTLLTSRETEIASTYDRLDADQREMQRLKSDYESRLEAIESEAREKISAAIKEAQATRDKIVSDATVQAREIVAKAEADAEREREQAMITLRQQIVDLALGATTKVVGESLDADRHGKLIDEYIAKGVAEA</sequence>
<organism evidence="14 15">
    <name type="scientific">Armatimonas rosea</name>
    <dbReference type="NCBI Taxonomy" id="685828"/>
    <lineage>
        <taxon>Bacteria</taxon>
        <taxon>Bacillati</taxon>
        <taxon>Armatimonadota</taxon>
        <taxon>Armatimonadia</taxon>
        <taxon>Armatimonadales</taxon>
        <taxon>Armatimonadaceae</taxon>
        <taxon>Armatimonas</taxon>
    </lineage>
</organism>
<keyword evidence="15" id="KW-1185">Reference proteome</keyword>
<evidence type="ECO:0000256" key="3">
    <source>
        <dbReference type="ARBA" id="ARBA00022547"/>
    </source>
</evidence>
<dbReference type="PANTHER" id="PTHR33445:SF2">
    <property type="entry name" value="ATP SYNTHASE SUBUNIT B', CHLOROPLASTIC"/>
    <property type="match status" value="1"/>
</dbReference>
<keyword evidence="6 12" id="KW-1133">Transmembrane helix</keyword>
<reference evidence="14 15" key="1">
    <citation type="submission" date="2020-08" db="EMBL/GenBank/DDBJ databases">
        <title>Genomic Encyclopedia of Type Strains, Phase IV (KMG-IV): sequencing the most valuable type-strain genomes for metagenomic binning, comparative biology and taxonomic classification.</title>
        <authorList>
            <person name="Goeker M."/>
        </authorList>
    </citation>
    <scope>NUCLEOTIDE SEQUENCE [LARGE SCALE GENOMIC DNA]</scope>
    <source>
        <strain evidence="14 15">DSM 23562</strain>
    </source>
</reference>
<dbReference type="GO" id="GO:0046961">
    <property type="term" value="F:proton-transporting ATPase activity, rotational mechanism"/>
    <property type="evidence" value="ECO:0007669"/>
    <property type="project" value="TreeGrafter"/>
</dbReference>
<evidence type="ECO:0000256" key="6">
    <source>
        <dbReference type="ARBA" id="ARBA00022989"/>
    </source>
</evidence>
<protein>
    <recommendedName>
        <fullName evidence="12">ATP synthase subunit b</fullName>
    </recommendedName>
    <alternativeName>
        <fullName evidence="12">ATP synthase F(0) sector subunit b</fullName>
    </alternativeName>
    <alternativeName>
        <fullName evidence="12">ATPase subunit I</fullName>
    </alternativeName>
    <alternativeName>
        <fullName evidence="12">F-type ATPase subunit b</fullName>
        <shortName evidence="12">F-ATPase subunit b</shortName>
    </alternativeName>
</protein>
<evidence type="ECO:0000256" key="10">
    <source>
        <dbReference type="ARBA" id="ARBA00025198"/>
    </source>
</evidence>
<gene>
    <name evidence="12" type="primary">atpF</name>
    <name evidence="14" type="ORF">HNQ39_000077</name>
</gene>
<evidence type="ECO:0000256" key="8">
    <source>
        <dbReference type="ARBA" id="ARBA00023136"/>
    </source>
</evidence>
<keyword evidence="4 12" id="KW-0812">Transmembrane</keyword>
<dbReference type="AlphaFoldDB" id="A0A7W9W4X8"/>
<comment type="function">
    <text evidence="10 12">F(1)F(0) ATP synthase produces ATP from ADP in the presence of a proton or sodium gradient. F-type ATPases consist of two structural domains, F(1) containing the extramembraneous catalytic core and F(0) containing the membrane proton channel, linked together by a central stalk and a peripheral stalk. During catalysis, ATP synthesis in the catalytic domain of F(1) is coupled via a rotary mechanism of the central stalk subunits to proton translocation.</text>
</comment>
<dbReference type="InterPro" id="IPR050059">
    <property type="entry name" value="ATP_synthase_B_chain"/>
</dbReference>
<evidence type="ECO:0000313" key="14">
    <source>
        <dbReference type="EMBL" id="MBB6048315.1"/>
    </source>
</evidence>
<keyword evidence="7 12" id="KW-0406">Ion transport</keyword>
<evidence type="ECO:0000313" key="15">
    <source>
        <dbReference type="Proteomes" id="UP000520814"/>
    </source>
</evidence>
<dbReference type="GO" id="GO:0046933">
    <property type="term" value="F:proton-transporting ATP synthase activity, rotational mechanism"/>
    <property type="evidence" value="ECO:0007669"/>
    <property type="project" value="UniProtKB-UniRule"/>
</dbReference>
<dbReference type="CDD" id="cd06503">
    <property type="entry name" value="ATP-synt_Fo_b"/>
    <property type="match status" value="1"/>
</dbReference>
<comment type="subcellular location">
    <subcellularLocation>
        <location evidence="12">Cell membrane</location>
        <topology evidence="12">Single-pass membrane protein</topology>
    </subcellularLocation>
    <subcellularLocation>
        <location evidence="11">Endomembrane system</location>
        <topology evidence="11">Single-pass membrane protein</topology>
    </subcellularLocation>
</comment>
<comment type="caution">
    <text evidence="14">The sequence shown here is derived from an EMBL/GenBank/DDBJ whole genome shotgun (WGS) entry which is preliminary data.</text>
</comment>
<dbReference type="InterPro" id="IPR005864">
    <property type="entry name" value="ATP_synth_F0_bsu_bac"/>
</dbReference>
<dbReference type="NCBIfam" id="TIGR01144">
    <property type="entry name" value="ATP_synt_b"/>
    <property type="match status" value="1"/>
</dbReference>
<dbReference type="Proteomes" id="UP000520814">
    <property type="component" value="Unassembled WGS sequence"/>
</dbReference>
<dbReference type="InterPro" id="IPR002146">
    <property type="entry name" value="ATP_synth_b/b'su_bac/chlpt"/>
</dbReference>
<evidence type="ECO:0000256" key="1">
    <source>
        <dbReference type="ARBA" id="ARBA00005513"/>
    </source>
</evidence>
<evidence type="ECO:0000256" key="13">
    <source>
        <dbReference type="RuleBase" id="RU003848"/>
    </source>
</evidence>
<dbReference type="GO" id="GO:0005886">
    <property type="term" value="C:plasma membrane"/>
    <property type="evidence" value="ECO:0007669"/>
    <property type="project" value="UniProtKB-SubCell"/>
</dbReference>
<evidence type="ECO:0000256" key="9">
    <source>
        <dbReference type="ARBA" id="ARBA00023310"/>
    </source>
</evidence>
<keyword evidence="3 12" id="KW-0138">CF(0)</keyword>
<evidence type="ECO:0000256" key="12">
    <source>
        <dbReference type="HAMAP-Rule" id="MF_01398"/>
    </source>
</evidence>
<evidence type="ECO:0000256" key="11">
    <source>
        <dbReference type="ARBA" id="ARBA00037847"/>
    </source>
</evidence>
<name>A0A7W9W4X8_ARMRO</name>
<comment type="similarity">
    <text evidence="1 12 13">Belongs to the ATPase B chain family.</text>
</comment>
<accession>A0A7W9W4X8</accession>
<dbReference type="GO" id="GO:0045259">
    <property type="term" value="C:proton-transporting ATP synthase complex"/>
    <property type="evidence" value="ECO:0007669"/>
    <property type="project" value="UniProtKB-KW"/>
</dbReference>
<dbReference type="EMBL" id="JACHGW010000001">
    <property type="protein sequence ID" value="MBB6048315.1"/>
    <property type="molecule type" value="Genomic_DNA"/>
</dbReference>
<dbReference type="Pfam" id="PF00430">
    <property type="entry name" value="ATP-synt_B"/>
    <property type="match status" value="1"/>
</dbReference>